<sequence>MTFGQGAAREAHHPGVPASVPCPDDAGRSPATGAAGRPGPVLLPRTSRIGIGQSGDYTCLIS</sequence>
<feature type="region of interest" description="Disordered" evidence="1">
    <location>
        <begin position="1"/>
        <end position="47"/>
    </location>
</feature>
<comment type="caution">
    <text evidence="2">The sequence shown here is derived from an EMBL/GenBank/DDBJ whole genome shotgun (WGS) entry which is preliminary data.</text>
</comment>
<proteinExistence type="predicted"/>
<dbReference type="RefSeq" id="WP_350716402.1">
    <property type="nucleotide sequence ID" value="NZ_JBEPCO010000004.1"/>
</dbReference>
<organism evidence="2 3">
    <name type="scientific">Streptomyces flaveolus</name>
    <dbReference type="NCBI Taxonomy" id="67297"/>
    <lineage>
        <taxon>Bacteria</taxon>
        <taxon>Bacillati</taxon>
        <taxon>Actinomycetota</taxon>
        <taxon>Actinomycetes</taxon>
        <taxon>Kitasatosporales</taxon>
        <taxon>Streptomycetaceae</taxon>
        <taxon>Streptomyces</taxon>
    </lineage>
</organism>
<evidence type="ECO:0000313" key="3">
    <source>
        <dbReference type="Proteomes" id="UP001490330"/>
    </source>
</evidence>
<evidence type="ECO:0000256" key="1">
    <source>
        <dbReference type="SAM" id="MobiDB-lite"/>
    </source>
</evidence>
<reference evidence="2 3" key="1">
    <citation type="submission" date="2024-06" db="EMBL/GenBank/DDBJ databases">
        <title>The Natural Products Discovery Center: Release of the First 8490 Sequenced Strains for Exploring Actinobacteria Biosynthetic Diversity.</title>
        <authorList>
            <person name="Kalkreuter E."/>
            <person name="Kautsar S.A."/>
            <person name="Yang D."/>
            <person name="Bader C.D."/>
            <person name="Teijaro C.N."/>
            <person name="Fluegel L."/>
            <person name="Davis C.M."/>
            <person name="Simpson J.R."/>
            <person name="Lauterbach L."/>
            <person name="Steele A.D."/>
            <person name="Gui C."/>
            <person name="Meng S."/>
            <person name="Li G."/>
            <person name="Viehrig K."/>
            <person name="Ye F."/>
            <person name="Su P."/>
            <person name="Kiefer A.F."/>
            <person name="Nichols A."/>
            <person name="Cepeda A.J."/>
            <person name="Yan W."/>
            <person name="Fan B."/>
            <person name="Jiang Y."/>
            <person name="Adhikari A."/>
            <person name="Zheng C.-J."/>
            <person name="Schuster L."/>
            <person name="Cowan T.M."/>
            <person name="Smanski M.J."/>
            <person name="Chevrette M.G."/>
            <person name="De Carvalho L.P.S."/>
            <person name="Shen B."/>
        </authorList>
    </citation>
    <scope>NUCLEOTIDE SEQUENCE [LARGE SCALE GENOMIC DNA]</scope>
    <source>
        <strain evidence="2 3">NPDC000632</strain>
    </source>
</reference>
<evidence type="ECO:0000313" key="2">
    <source>
        <dbReference type="EMBL" id="MER6904629.1"/>
    </source>
</evidence>
<dbReference type="EMBL" id="JBEPCV010000009">
    <property type="protein sequence ID" value="MER6904629.1"/>
    <property type="molecule type" value="Genomic_DNA"/>
</dbReference>
<dbReference type="Proteomes" id="UP001490330">
    <property type="component" value="Unassembled WGS sequence"/>
</dbReference>
<gene>
    <name evidence="2" type="ORF">ABT322_12780</name>
</gene>
<keyword evidence="3" id="KW-1185">Reference proteome</keyword>
<accession>A0ABV1VDT5</accession>
<name>A0ABV1VDT5_9ACTN</name>
<protein>
    <submittedName>
        <fullName evidence="2">Uncharacterized protein</fullName>
    </submittedName>
</protein>